<keyword evidence="1" id="KW-1133">Transmembrane helix</keyword>
<feature type="transmembrane region" description="Helical" evidence="1">
    <location>
        <begin position="753"/>
        <end position="775"/>
    </location>
</feature>
<protein>
    <recommendedName>
        <fullName evidence="4">GPI ethanolamine phosphate transferase 3</fullName>
    </recommendedName>
</protein>
<dbReference type="OrthoDB" id="272139at2759"/>
<dbReference type="InterPro" id="IPR039524">
    <property type="entry name" value="PIGO/GPI13"/>
</dbReference>
<feature type="transmembrane region" description="Helical" evidence="1">
    <location>
        <begin position="718"/>
        <end position="738"/>
    </location>
</feature>
<sequence length="790" mass="87651">MGQGEGPLIFLGSMLLLDGKLCKGPTKGKLRGKPKRGNHRSHTVVSDPGPCIALMDVSVLASRLCNCQNLEDLSDWDVVDILKNQSGPGGLHENTLLIVMGDHGQTLNGDHGGGTSEEVETSLFAMSLKTPLVSVSSGQNKSRILDSDGKEIRVSSIQQLDFAVTVAALLGVPFPFGSIGRVNHELYALSAGTWSQRGTDAPSCKNQSNLEEWMQNYANVLCINSWQVKRYINTYSESSVIGFPSEDLAHLENMYAQAQHNWSNRVKESLLPQNEVGNGSCSTLLIDDLQWQIEAYSNFLASVTELARSKWTEFDLLIMAIGLGILLLSLFIHLYFIERTNNLQQFSYPSIVDAKISLRSILVLLLVAIRGCSFLSNSYILTEGKVANYLLGTTGIINLRYSVSGKKMLKEAVTFLLMNLVLRISTESGFSKQTVGSAFMDIFPLRFLGINENHLIWVLIPDVISLLSLIVLAIVLCKSMSGDYCWRFSKYLFNGATIFSYFLITVHWVLESNLLGMPLLLEGIGRSLIPRIIYTIGFGLLVLLTARWLLDKEMALNFTQSMLQRTVVMLSAWSPTVILIMGRQGPLIALSSVIGGWCIIRLGLLEKKTRDGTVGVLTTDPLPVVQWSFFAVCLFFYTGHWCAFDGLRYGAAFTGQVSSLLFDEFNLIRQAILLSIDTFGVSHILPILGCPLLVIFHYPQYPRGRERNSLLANLAQVLLIYGLITSITTTFTVICVTIQRRHLMVWGLFAPKFVFDVVGLILTDFLICFSSLHYFPRVGSDTQRDQISAK</sequence>
<dbReference type="InterPro" id="IPR017850">
    <property type="entry name" value="Alkaline_phosphatase_core_sf"/>
</dbReference>
<dbReference type="GO" id="GO:0005789">
    <property type="term" value="C:endoplasmic reticulum membrane"/>
    <property type="evidence" value="ECO:0007669"/>
    <property type="project" value="TreeGrafter"/>
</dbReference>
<dbReference type="SUPFAM" id="SSF53649">
    <property type="entry name" value="Alkaline phosphatase-like"/>
    <property type="match status" value="1"/>
</dbReference>
<name>A0A835IBK0_9MAGN</name>
<dbReference type="PANTHER" id="PTHR23071:SF1">
    <property type="entry name" value="GPI ETHANOLAMINE PHOSPHATE TRANSFERASE 3"/>
    <property type="match status" value="1"/>
</dbReference>
<keyword evidence="3" id="KW-1185">Reference proteome</keyword>
<evidence type="ECO:0000313" key="2">
    <source>
        <dbReference type="EMBL" id="KAF9612853.1"/>
    </source>
</evidence>
<dbReference type="GO" id="GO:0006506">
    <property type="term" value="P:GPI anchor biosynthetic process"/>
    <property type="evidence" value="ECO:0007669"/>
    <property type="project" value="InterPro"/>
</dbReference>
<feature type="transmembrane region" description="Helical" evidence="1">
    <location>
        <begin position="624"/>
        <end position="644"/>
    </location>
</feature>
<dbReference type="GO" id="GO:0051377">
    <property type="term" value="F:mannose-ethanolamine phosphotransferase activity"/>
    <property type="evidence" value="ECO:0007669"/>
    <property type="project" value="TreeGrafter"/>
</dbReference>
<dbReference type="EMBL" id="JADFTS010000003">
    <property type="protein sequence ID" value="KAF9612853.1"/>
    <property type="molecule type" value="Genomic_DNA"/>
</dbReference>
<dbReference type="Gene3D" id="3.40.720.10">
    <property type="entry name" value="Alkaline Phosphatase, subunit A"/>
    <property type="match status" value="1"/>
</dbReference>
<comment type="caution">
    <text evidence="2">The sequence shown here is derived from an EMBL/GenBank/DDBJ whole genome shotgun (WGS) entry which is preliminary data.</text>
</comment>
<dbReference type="PANTHER" id="PTHR23071">
    <property type="entry name" value="PHOSPHATIDYLINOSITOL GLYCAN"/>
    <property type="match status" value="1"/>
</dbReference>
<proteinExistence type="predicted"/>
<feature type="transmembrane region" description="Helical" evidence="1">
    <location>
        <begin position="358"/>
        <end position="380"/>
    </location>
</feature>
<evidence type="ECO:0000256" key="1">
    <source>
        <dbReference type="SAM" id="Phobius"/>
    </source>
</evidence>
<feature type="transmembrane region" description="Helical" evidence="1">
    <location>
        <begin position="531"/>
        <end position="550"/>
    </location>
</feature>
<feature type="transmembrane region" description="Helical" evidence="1">
    <location>
        <begin position="316"/>
        <end position="337"/>
    </location>
</feature>
<feature type="transmembrane region" description="Helical" evidence="1">
    <location>
        <begin position="587"/>
        <end position="604"/>
    </location>
</feature>
<feature type="transmembrane region" description="Helical" evidence="1">
    <location>
        <begin position="671"/>
        <end position="698"/>
    </location>
</feature>
<evidence type="ECO:0000313" key="3">
    <source>
        <dbReference type="Proteomes" id="UP000631114"/>
    </source>
</evidence>
<keyword evidence="1" id="KW-0472">Membrane</keyword>
<feature type="transmembrane region" description="Helical" evidence="1">
    <location>
        <begin position="455"/>
        <end position="476"/>
    </location>
</feature>
<organism evidence="2 3">
    <name type="scientific">Coptis chinensis</name>
    <dbReference type="NCBI Taxonomy" id="261450"/>
    <lineage>
        <taxon>Eukaryota</taxon>
        <taxon>Viridiplantae</taxon>
        <taxon>Streptophyta</taxon>
        <taxon>Embryophyta</taxon>
        <taxon>Tracheophyta</taxon>
        <taxon>Spermatophyta</taxon>
        <taxon>Magnoliopsida</taxon>
        <taxon>Ranunculales</taxon>
        <taxon>Ranunculaceae</taxon>
        <taxon>Coptidoideae</taxon>
        <taxon>Coptis</taxon>
    </lineage>
</organism>
<gene>
    <name evidence="2" type="ORF">IFM89_004263</name>
</gene>
<evidence type="ECO:0008006" key="4">
    <source>
        <dbReference type="Google" id="ProtNLM"/>
    </source>
</evidence>
<dbReference type="AlphaFoldDB" id="A0A835IBK0"/>
<feature type="transmembrane region" description="Helical" evidence="1">
    <location>
        <begin position="491"/>
        <end position="510"/>
    </location>
</feature>
<dbReference type="Proteomes" id="UP000631114">
    <property type="component" value="Unassembled WGS sequence"/>
</dbReference>
<reference evidence="2 3" key="1">
    <citation type="submission" date="2020-10" db="EMBL/GenBank/DDBJ databases">
        <title>The Coptis chinensis genome and diversification of protoberbering-type alkaloids.</title>
        <authorList>
            <person name="Wang B."/>
            <person name="Shu S."/>
            <person name="Song C."/>
            <person name="Liu Y."/>
        </authorList>
    </citation>
    <scope>NUCLEOTIDE SEQUENCE [LARGE SCALE GENOMIC DNA]</scope>
    <source>
        <strain evidence="2">HL-2020</strain>
        <tissue evidence="2">Leaf</tissue>
    </source>
</reference>
<accession>A0A835IBK0</accession>
<keyword evidence="1" id="KW-0812">Transmembrane</keyword>